<gene>
    <name evidence="4" type="ORF">G7Z17_g814</name>
</gene>
<comment type="caution">
    <text evidence="4">The sequence shown here is derived from an EMBL/GenBank/DDBJ whole genome shotgun (WGS) entry which is preliminary data.</text>
</comment>
<dbReference type="AlphaFoldDB" id="A0A9P5HM55"/>
<dbReference type="InterPro" id="IPR002110">
    <property type="entry name" value="Ankyrin_rpt"/>
</dbReference>
<proteinExistence type="predicted"/>
<dbReference type="OrthoDB" id="20872at2759"/>
<dbReference type="GO" id="GO:0004842">
    <property type="term" value="F:ubiquitin-protein transferase activity"/>
    <property type="evidence" value="ECO:0007669"/>
    <property type="project" value="TreeGrafter"/>
</dbReference>
<dbReference type="PANTHER" id="PTHR24171">
    <property type="entry name" value="ANKYRIN REPEAT DOMAIN-CONTAINING PROTEIN 39-RELATED"/>
    <property type="match status" value="1"/>
</dbReference>
<accession>A0A9P5HM55</accession>
<dbReference type="GO" id="GO:0085020">
    <property type="term" value="P:protein K6-linked ubiquitination"/>
    <property type="evidence" value="ECO:0007669"/>
    <property type="project" value="TreeGrafter"/>
</dbReference>
<evidence type="ECO:0000256" key="2">
    <source>
        <dbReference type="ARBA" id="ARBA00023043"/>
    </source>
</evidence>
<dbReference type="PROSITE" id="PS50297">
    <property type="entry name" value="ANK_REP_REGION"/>
    <property type="match status" value="1"/>
</dbReference>
<dbReference type="Pfam" id="PF12796">
    <property type="entry name" value="Ank_2"/>
    <property type="match status" value="1"/>
</dbReference>
<evidence type="ECO:0008006" key="6">
    <source>
        <dbReference type="Google" id="ProtNLM"/>
    </source>
</evidence>
<dbReference type="SUPFAM" id="SSF48403">
    <property type="entry name" value="Ankyrin repeat"/>
    <property type="match status" value="1"/>
</dbReference>
<organism evidence="4 5">
    <name type="scientific">Cylindrodendrum hubeiense</name>
    <dbReference type="NCBI Taxonomy" id="595255"/>
    <lineage>
        <taxon>Eukaryota</taxon>
        <taxon>Fungi</taxon>
        <taxon>Dikarya</taxon>
        <taxon>Ascomycota</taxon>
        <taxon>Pezizomycotina</taxon>
        <taxon>Sordariomycetes</taxon>
        <taxon>Hypocreomycetidae</taxon>
        <taxon>Hypocreales</taxon>
        <taxon>Nectriaceae</taxon>
        <taxon>Cylindrodendrum</taxon>
    </lineage>
</organism>
<keyword evidence="2 3" id="KW-0040">ANK repeat</keyword>
<feature type="repeat" description="ANK" evidence="3">
    <location>
        <begin position="66"/>
        <end position="98"/>
    </location>
</feature>
<sequence length="131" mass="14075">MSGLHLTAYFGIENAANQLISGNHACIQETAAVGRRYGGLPKHGHEAVVKLLLDKGTADIEVKSGNGETPLWRAAKNGQEIVVKLLLDNGADIETKYYLSGMRTHRTMNITVTTSPLIGRVHGCSSVPCTF</sequence>
<dbReference type="PROSITE" id="PS50088">
    <property type="entry name" value="ANK_REPEAT"/>
    <property type="match status" value="1"/>
</dbReference>
<name>A0A9P5HM55_9HYPO</name>
<dbReference type="Gene3D" id="1.25.40.20">
    <property type="entry name" value="Ankyrin repeat-containing domain"/>
    <property type="match status" value="1"/>
</dbReference>
<dbReference type="InterPro" id="IPR036770">
    <property type="entry name" value="Ankyrin_rpt-contain_sf"/>
</dbReference>
<evidence type="ECO:0000256" key="1">
    <source>
        <dbReference type="ARBA" id="ARBA00022737"/>
    </source>
</evidence>
<keyword evidence="1" id="KW-0677">Repeat</keyword>
<dbReference type="PANTHER" id="PTHR24171:SF8">
    <property type="entry name" value="BRCA1-ASSOCIATED RING DOMAIN PROTEIN 1"/>
    <property type="match status" value="1"/>
</dbReference>
<evidence type="ECO:0000256" key="3">
    <source>
        <dbReference type="PROSITE-ProRule" id="PRU00023"/>
    </source>
</evidence>
<evidence type="ECO:0000313" key="4">
    <source>
        <dbReference type="EMBL" id="KAF7557317.1"/>
    </source>
</evidence>
<dbReference type="EMBL" id="JAANBB010000006">
    <property type="protein sequence ID" value="KAF7557317.1"/>
    <property type="molecule type" value="Genomic_DNA"/>
</dbReference>
<dbReference type="Proteomes" id="UP000722485">
    <property type="component" value="Unassembled WGS sequence"/>
</dbReference>
<keyword evidence="5" id="KW-1185">Reference proteome</keyword>
<evidence type="ECO:0000313" key="5">
    <source>
        <dbReference type="Proteomes" id="UP000722485"/>
    </source>
</evidence>
<protein>
    <recommendedName>
        <fullName evidence="6">Ankyrin repeat protein</fullName>
    </recommendedName>
</protein>
<dbReference type="SMART" id="SM00248">
    <property type="entry name" value="ANK"/>
    <property type="match status" value="2"/>
</dbReference>
<reference evidence="4" key="1">
    <citation type="submission" date="2020-03" db="EMBL/GenBank/DDBJ databases">
        <title>Draft Genome Sequence of Cylindrodendrum hubeiense.</title>
        <authorList>
            <person name="Buettner E."/>
            <person name="Kellner H."/>
        </authorList>
    </citation>
    <scope>NUCLEOTIDE SEQUENCE</scope>
    <source>
        <strain evidence="4">IHI 201604</strain>
    </source>
</reference>